<proteinExistence type="inferred from homology"/>
<name>A0A367FMG3_9ACTN</name>
<gene>
    <name evidence="6" type="ORF">DQ384_11205</name>
</gene>
<keyword evidence="4" id="KW-0812">Transmembrane</keyword>
<dbReference type="Proteomes" id="UP000253094">
    <property type="component" value="Unassembled WGS sequence"/>
</dbReference>
<protein>
    <recommendedName>
        <fullName evidence="5">GH26 domain-containing protein</fullName>
    </recommendedName>
</protein>
<evidence type="ECO:0000256" key="2">
    <source>
        <dbReference type="ARBA" id="ARBA00023295"/>
    </source>
</evidence>
<dbReference type="Gene3D" id="3.20.20.80">
    <property type="entry name" value="Glycosidases"/>
    <property type="match status" value="1"/>
</dbReference>
<keyword evidence="2 3" id="KW-0326">Glycosidase</keyword>
<comment type="similarity">
    <text evidence="3">Belongs to the glycosyl hydrolase 26 family.</text>
</comment>
<evidence type="ECO:0000256" key="3">
    <source>
        <dbReference type="PROSITE-ProRule" id="PRU01100"/>
    </source>
</evidence>
<accession>A0A367FMG3</accession>
<evidence type="ECO:0000256" key="4">
    <source>
        <dbReference type="SAM" id="Phobius"/>
    </source>
</evidence>
<dbReference type="SUPFAM" id="SSF51445">
    <property type="entry name" value="(Trans)glycosidases"/>
    <property type="match status" value="1"/>
</dbReference>
<dbReference type="InterPro" id="IPR022790">
    <property type="entry name" value="GH26_dom"/>
</dbReference>
<feature type="active site" description="Nucleophile" evidence="3">
    <location>
        <position position="319"/>
    </location>
</feature>
<keyword evidence="1 3" id="KW-0378">Hydrolase</keyword>
<keyword evidence="4" id="KW-0472">Membrane</keyword>
<keyword evidence="4" id="KW-1133">Transmembrane helix</keyword>
<dbReference type="Pfam" id="PF02156">
    <property type="entry name" value="Glyco_hydro_26"/>
    <property type="match status" value="1"/>
</dbReference>
<organism evidence="6 7">
    <name type="scientific">Sphaerisporangium album</name>
    <dbReference type="NCBI Taxonomy" id="509200"/>
    <lineage>
        <taxon>Bacteria</taxon>
        <taxon>Bacillati</taxon>
        <taxon>Actinomycetota</taxon>
        <taxon>Actinomycetes</taxon>
        <taxon>Streptosporangiales</taxon>
        <taxon>Streptosporangiaceae</taxon>
        <taxon>Sphaerisporangium</taxon>
    </lineage>
</organism>
<evidence type="ECO:0000313" key="7">
    <source>
        <dbReference type="Proteomes" id="UP000253094"/>
    </source>
</evidence>
<feature type="transmembrane region" description="Helical" evidence="4">
    <location>
        <begin position="36"/>
        <end position="62"/>
    </location>
</feature>
<dbReference type="OrthoDB" id="9816550at2"/>
<evidence type="ECO:0000259" key="5">
    <source>
        <dbReference type="PROSITE" id="PS51764"/>
    </source>
</evidence>
<feature type="domain" description="GH26" evidence="5">
    <location>
        <begin position="85"/>
        <end position="390"/>
    </location>
</feature>
<evidence type="ECO:0000313" key="6">
    <source>
        <dbReference type="EMBL" id="RCG31461.1"/>
    </source>
</evidence>
<keyword evidence="7" id="KW-1185">Reference proteome</keyword>
<sequence>MAQLRGEGRVSGRSVAFSGKVNTGLLRKRLKGGLVVLRRVAGIWFFGIGLAAGCGLIVYAVASVKPSERTVASDRLPGTEMPAPTGAPGCVATAKLIPSCGAWWGVAPDVFSGRPPTEAIAAAEQRMGRRADIVHVYHRGWDPFPTPEELRLARKRLLLINWKPSVRRTWAEIASGAIDDRIDRIAATIRHRLPRRFFLTIHHEPENDVREQPGSGMTAEDYAAMYRHVVLRLRDQGVRNAVTVMTYMGAPNWAAKPWFERLYPGDDVVDWIGLDPYADHRVNDFANLVDKRRDDHADWPGFYRWTQQRFPGKPIMMAEWGAFERHGDPGFKVSFFNSVRRQIRGYPQIKALVYFDSPIAPRGDTRFDSTVAAGRAFAELARAPYFSSTPVPDH</sequence>
<evidence type="ECO:0000256" key="1">
    <source>
        <dbReference type="ARBA" id="ARBA00022801"/>
    </source>
</evidence>
<feature type="active site" description="Proton donor" evidence="3">
    <location>
        <position position="204"/>
    </location>
</feature>
<dbReference type="EMBL" id="QOIL01000005">
    <property type="protein sequence ID" value="RCG31461.1"/>
    <property type="molecule type" value="Genomic_DNA"/>
</dbReference>
<dbReference type="PROSITE" id="PS51764">
    <property type="entry name" value="GH26"/>
    <property type="match status" value="1"/>
</dbReference>
<dbReference type="GO" id="GO:0004553">
    <property type="term" value="F:hydrolase activity, hydrolyzing O-glycosyl compounds"/>
    <property type="evidence" value="ECO:0007669"/>
    <property type="project" value="InterPro"/>
</dbReference>
<dbReference type="AlphaFoldDB" id="A0A367FMG3"/>
<comment type="caution">
    <text evidence="6">The sequence shown here is derived from an EMBL/GenBank/DDBJ whole genome shotgun (WGS) entry which is preliminary data.</text>
</comment>
<dbReference type="InterPro" id="IPR017853">
    <property type="entry name" value="GH"/>
</dbReference>
<reference evidence="6 7" key="1">
    <citation type="submission" date="2018-06" db="EMBL/GenBank/DDBJ databases">
        <title>Sphaerisporangium craniellae sp. nov., isolated from a marine sponge in the South China Sea.</title>
        <authorList>
            <person name="Li L."/>
        </authorList>
    </citation>
    <scope>NUCLEOTIDE SEQUENCE [LARGE SCALE GENOMIC DNA]</scope>
    <source>
        <strain evidence="6 7">CCTCC AA 208026</strain>
    </source>
</reference>